<keyword evidence="3" id="KW-1185">Reference proteome</keyword>
<evidence type="ECO:0000313" key="2">
    <source>
        <dbReference type="EMBL" id="MEE2034539.1"/>
    </source>
</evidence>
<feature type="signal peptide" evidence="1">
    <location>
        <begin position="1"/>
        <end position="26"/>
    </location>
</feature>
<dbReference type="PROSITE" id="PS51257">
    <property type="entry name" value="PROKAR_LIPOPROTEIN"/>
    <property type="match status" value="1"/>
</dbReference>
<dbReference type="Gene3D" id="2.130.10.10">
    <property type="entry name" value="YVTN repeat-like/Quinoprotein amine dehydrogenase"/>
    <property type="match status" value="1"/>
</dbReference>
<dbReference type="Proteomes" id="UP001331936">
    <property type="component" value="Unassembled WGS sequence"/>
</dbReference>
<protein>
    <submittedName>
        <fullName evidence="2">Zinc metallochaperone AztD</fullName>
    </submittedName>
</protein>
<organism evidence="2 3">
    <name type="scientific">Rhodococcus chondri</name>
    <dbReference type="NCBI Taxonomy" id="3065941"/>
    <lineage>
        <taxon>Bacteria</taxon>
        <taxon>Bacillati</taxon>
        <taxon>Actinomycetota</taxon>
        <taxon>Actinomycetes</taxon>
        <taxon>Mycobacteriales</taxon>
        <taxon>Nocardiaceae</taxon>
        <taxon>Rhodococcus</taxon>
    </lineage>
</organism>
<proteinExistence type="predicted"/>
<dbReference type="InterPro" id="IPR047697">
    <property type="entry name" value="AztD-like"/>
</dbReference>
<accession>A0ABU7JX98</accession>
<reference evidence="2 3" key="1">
    <citation type="submission" date="2023-08" db="EMBL/GenBank/DDBJ databases">
        <authorList>
            <person name="Girao M."/>
            <person name="Carvalho M.F."/>
        </authorList>
    </citation>
    <scope>NUCLEOTIDE SEQUENCE [LARGE SCALE GENOMIC DNA]</scope>
    <source>
        <strain evidence="2 3">CC-R104</strain>
    </source>
</reference>
<evidence type="ECO:0000256" key="1">
    <source>
        <dbReference type="SAM" id="SignalP"/>
    </source>
</evidence>
<dbReference type="NCBIfam" id="NF038015">
    <property type="entry name" value="AztD"/>
    <property type="match status" value="1"/>
</dbReference>
<name>A0ABU7JX98_9NOCA</name>
<dbReference type="InterPro" id="IPR011044">
    <property type="entry name" value="Quino_amine_DH_bsu"/>
</dbReference>
<dbReference type="EMBL" id="JAUZMZ010000155">
    <property type="protein sequence ID" value="MEE2034539.1"/>
    <property type="molecule type" value="Genomic_DNA"/>
</dbReference>
<dbReference type="InterPro" id="IPR015943">
    <property type="entry name" value="WD40/YVTN_repeat-like_dom_sf"/>
</dbReference>
<dbReference type="RefSeq" id="WP_330153907.1">
    <property type="nucleotide sequence ID" value="NZ_JAUZMZ010000155.1"/>
</dbReference>
<dbReference type="SUPFAM" id="SSF50969">
    <property type="entry name" value="YVTN repeat-like/Quinoprotein amine dehydrogenase"/>
    <property type="match status" value="1"/>
</dbReference>
<gene>
    <name evidence="2" type="primary">aztD</name>
    <name evidence="2" type="ORF">Q8814_20870</name>
</gene>
<feature type="chain" id="PRO_5045137195" evidence="1">
    <location>
        <begin position="27"/>
        <end position="408"/>
    </location>
</feature>
<keyword evidence="1" id="KW-0732">Signal</keyword>
<comment type="caution">
    <text evidence="2">The sequence shown here is derived from an EMBL/GenBank/DDBJ whole genome shotgun (WGS) entry which is preliminary data.</text>
</comment>
<evidence type="ECO:0000313" key="3">
    <source>
        <dbReference type="Proteomes" id="UP001331936"/>
    </source>
</evidence>
<sequence>MRSIRHRSLVLPAALAAALVTGCSSAPDAAPAPAPTQPATAAEVGSAEPRLAVTYDGGVLVVDATGLDVVGDFPLEGFNRLNPAGDGRHVLVSTSGGFRALDTGAWTEAHGDHGHHYAGAPALTDFEFRAEKPGHVVRHADATALFDDGTGRIEIFDPAQFEPTEGAPEIDTHTLPAAHHGVAVPLDGGRMLVTVGDSESRSTIALLDADRREVARTDECPSVHGETVAADDTVVFGCTDGMIIFRDGTFEKVPSPDPYGRIGNQAGSEQSPIVLGDYKSDPDAELERPERVALIDTRTAGLRLVDLGTSYTFRSLGRGPQGEALVLGTDGNLHEIDPATGKIIRRIKVVEPWTEPEEWQTPRPALTVLGHIAYVTDPVDDSLHAVNLENGEIVTGSLPHTPNEVSGA</sequence>